<reference evidence="1 2" key="1">
    <citation type="journal article" date="2019" name="Appl. Environ. Microbiol.">
        <title>Co-occurrence of broad and narrow host-range viruses infecting the toxic bloom-forming cyanobacterium Microcystis aeruginosa.</title>
        <authorList>
            <person name="Morimoto D."/>
            <person name="Tominaga K."/>
            <person name="Nishimura Y."/>
            <person name="Yoshida N."/>
            <person name="Kimura S."/>
            <person name="Sako Y."/>
            <person name="Yoshida T."/>
        </authorList>
    </citation>
    <scope>NUCLEOTIDE SEQUENCE [LARGE SCALE GENOMIC DNA]</scope>
    <source>
        <strain evidence="1 2">11-30S32</strain>
    </source>
</reference>
<dbReference type="InterPro" id="IPR034122">
    <property type="entry name" value="Retropepsin-like_bacterial"/>
</dbReference>
<accession>A0A510PM30</accession>
<dbReference type="InterPro" id="IPR001969">
    <property type="entry name" value="Aspartic_peptidase_AS"/>
</dbReference>
<dbReference type="AlphaFoldDB" id="A0A510PM30"/>
<protein>
    <submittedName>
        <fullName evidence="1">Uncharacterized protein</fullName>
    </submittedName>
</protein>
<organism evidence="1 2">
    <name type="scientific">Microcystis aeruginosa 11-30S32</name>
    <dbReference type="NCBI Taxonomy" id="2358142"/>
    <lineage>
        <taxon>Bacteria</taxon>
        <taxon>Bacillati</taxon>
        <taxon>Cyanobacteriota</taxon>
        <taxon>Cyanophyceae</taxon>
        <taxon>Oscillatoriophycideae</taxon>
        <taxon>Chroococcales</taxon>
        <taxon>Microcystaceae</taxon>
        <taxon>Microcystis</taxon>
    </lineage>
</organism>
<dbReference type="Gene3D" id="2.40.70.10">
    <property type="entry name" value="Acid Proteases"/>
    <property type="match status" value="1"/>
</dbReference>
<name>A0A510PM30_MICAE</name>
<dbReference type="CDD" id="cd05483">
    <property type="entry name" value="retropepsin_like_bacteria"/>
    <property type="match status" value="1"/>
</dbReference>
<evidence type="ECO:0000313" key="1">
    <source>
        <dbReference type="EMBL" id="GCA94895.1"/>
    </source>
</evidence>
<evidence type="ECO:0000313" key="2">
    <source>
        <dbReference type="Proteomes" id="UP000321223"/>
    </source>
</evidence>
<comment type="caution">
    <text evidence="1">The sequence shown here is derived from an EMBL/GenBank/DDBJ whole genome shotgun (WGS) entry which is preliminary data.</text>
</comment>
<dbReference type="GO" id="GO:0006508">
    <property type="term" value="P:proteolysis"/>
    <property type="evidence" value="ECO:0007669"/>
    <property type="project" value="InterPro"/>
</dbReference>
<dbReference type="Pfam" id="PF13975">
    <property type="entry name" value="gag-asp_proteas"/>
    <property type="match status" value="1"/>
</dbReference>
<dbReference type="PROSITE" id="PS00141">
    <property type="entry name" value="ASP_PROTEASE"/>
    <property type="match status" value="1"/>
</dbReference>
<sequence length="145" mass="16207">MYTDRYENIQGSTYTPRPTAYLKVVNPSSSSRYGEVEAIVDSGATMTCIPESIIARLGYLEYSHQRVRDANNNVVLRESYILNITIGNYTFNDLEVIGFSKSYALLGCDILNQSKIMLDAPNNRWIYNCPGQCLESDGTTVDATP</sequence>
<dbReference type="GO" id="GO:0004190">
    <property type="term" value="F:aspartic-type endopeptidase activity"/>
    <property type="evidence" value="ECO:0007669"/>
    <property type="project" value="InterPro"/>
</dbReference>
<dbReference type="SUPFAM" id="SSF50630">
    <property type="entry name" value="Acid proteases"/>
    <property type="match status" value="1"/>
</dbReference>
<dbReference type="RefSeq" id="WP_147072555.1">
    <property type="nucleotide sequence ID" value="NZ_BHVU01000264.1"/>
</dbReference>
<gene>
    <name evidence="1" type="ORF">MAE30S32_35470</name>
</gene>
<dbReference type="InterPro" id="IPR021109">
    <property type="entry name" value="Peptidase_aspartic_dom_sf"/>
</dbReference>
<proteinExistence type="predicted"/>
<dbReference type="EMBL" id="BHVU01000264">
    <property type="protein sequence ID" value="GCA94895.1"/>
    <property type="molecule type" value="Genomic_DNA"/>
</dbReference>
<dbReference type="Proteomes" id="UP000321223">
    <property type="component" value="Unassembled WGS sequence"/>
</dbReference>